<keyword evidence="2" id="KW-0472">Membrane</keyword>
<dbReference type="Proteomes" id="UP000548476">
    <property type="component" value="Unassembled WGS sequence"/>
</dbReference>
<dbReference type="PANTHER" id="PTHR22911">
    <property type="entry name" value="ACYL-MALONYL CONDENSING ENZYME-RELATED"/>
    <property type="match status" value="1"/>
</dbReference>
<evidence type="ECO:0000256" key="2">
    <source>
        <dbReference type="SAM" id="Phobius"/>
    </source>
</evidence>
<feature type="transmembrane region" description="Helical" evidence="2">
    <location>
        <begin position="127"/>
        <end position="146"/>
    </location>
</feature>
<keyword evidence="5" id="KW-1185">Reference proteome</keyword>
<dbReference type="InterPro" id="IPR037185">
    <property type="entry name" value="EmrE-like"/>
</dbReference>
<keyword evidence="2" id="KW-1133">Transmembrane helix</keyword>
<protein>
    <submittedName>
        <fullName evidence="4">Drug/metabolite transporter (DMT)-like permease</fullName>
    </submittedName>
</protein>
<dbReference type="AlphaFoldDB" id="A0A841FLK6"/>
<evidence type="ECO:0000313" key="4">
    <source>
        <dbReference type="EMBL" id="MBB6035803.1"/>
    </source>
</evidence>
<feature type="transmembrane region" description="Helical" evidence="2">
    <location>
        <begin position="183"/>
        <end position="200"/>
    </location>
</feature>
<feature type="transmembrane region" description="Helical" evidence="2">
    <location>
        <begin position="70"/>
        <end position="91"/>
    </location>
</feature>
<reference evidence="4 5" key="1">
    <citation type="submission" date="2020-08" db="EMBL/GenBank/DDBJ databases">
        <title>Genomic Encyclopedia of Type Strains, Phase IV (KMG-IV): sequencing the most valuable type-strain genomes for metagenomic binning, comparative biology and taxonomic classification.</title>
        <authorList>
            <person name="Goeker M."/>
        </authorList>
    </citation>
    <scope>NUCLEOTIDE SEQUENCE [LARGE SCALE GENOMIC DNA]</scope>
    <source>
        <strain evidence="4 5">YIM 65646</strain>
    </source>
</reference>
<proteinExistence type="inferred from homology"/>
<comment type="similarity">
    <text evidence="1">Belongs to the EamA transporter family.</text>
</comment>
<feature type="domain" description="EamA" evidence="3">
    <location>
        <begin position="10"/>
        <end position="142"/>
    </location>
</feature>
<dbReference type="SUPFAM" id="SSF103481">
    <property type="entry name" value="Multidrug resistance efflux transporter EmrE"/>
    <property type="match status" value="2"/>
</dbReference>
<feature type="transmembrane region" description="Helical" evidence="2">
    <location>
        <begin position="152"/>
        <end position="171"/>
    </location>
</feature>
<dbReference type="InterPro" id="IPR000620">
    <property type="entry name" value="EamA_dom"/>
</dbReference>
<accession>A0A841FLK6</accession>
<feature type="transmembrane region" description="Helical" evidence="2">
    <location>
        <begin position="247"/>
        <end position="271"/>
    </location>
</feature>
<dbReference type="Pfam" id="PF00892">
    <property type="entry name" value="EamA"/>
    <property type="match status" value="2"/>
</dbReference>
<dbReference type="GO" id="GO:0016020">
    <property type="term" value="C:membrane"/>
    <property type="evidence" value="ECO:0007669"/>
    <property type="project" value="InterPro"/>
</dbReference>
<feature type="transmembrane region" description="Helical" evidence="2">
    <location>
        <begin position="97"/>
        <end position="115"/>
    </location>
</feature>
<dbReference type="PANTHER" id="PTHR22911:SF79">
    <property type="entry name" value="MOBA-LIKE NTP TRANSFERASE DOMAIN-CONTAINING PROTEIN"/>
    <property type="match status" value="1"/>
</dbReference>
<name>A0A841FLK6_9ACTN</name>
<evidence type="ECO:0000313" key="5">
    <source>
        <dbReference type="Proteomes" id="UP000548476"/>
    </source>
</evidence>
<feature type="transmembrane region" description="Helical" evidence="2">
    <location>
        <begin position="220"/>
        <end position="240"/>
    </location>
</feature>
<dbReference type="EMBL" id="JACHGT010000007">
    <property type="protein sequence ID" value="MBB6035803.1"/>
    <property type="molecule type" value="Genomic_DNA"/>
</dbReference>
<keyword evidence="2" id="KW-0812">Transmembrane</keyword>
<feature type="domain" description="EamA" evidence="3">
    <location>
        <begin position="153"/>
        <end position="293"/>
    </location>
</feature>
<evidence type="ECO:0000259" key="3">
    <source>
        <dbReference type="Pfam" id="PF00892"/>
    </source>
</evidence>
<sequence>MSVHSRASTTGLLLILWASLCFGFSGPLAKTIINAGVGPVPVTWLRVVGSGIALALVALPVLLRRPKLPWAGLVAFGLAAVAGVQVFYFLAVSRLPVGIALLLEFTGPILVVAWIRFVRRTRLPRSAVIGTLVSLAGLAVVVEVWSGLRLDALGLLAGAAAALCQAVYFLGGEKLTESVDTRVLLASGFLIGGAGLTPFARPWDVDWSLLGTQVSLGGVHVSAALVAVALVGSTVLAYLAGIAGLKLLSAAVAGGMAYLEVVVATLAAWLLLGESLTTAQIIGGLVVLGGVFIAQRAVGARQEVDLAVLEKA</sequence>
<feature type="transmembrane region" description="Helical" evidence="2">
    <location>
        <begin position="277"/>
        <end position="294"/>
    </location>
</feature>
<dbReference type="RefSeq" id="WP_184788640.1">
    <property type="nucleotide sequence ID" value="NZ_BONT01000075.1"/>
</dbReference>
<feature type="transmembrane region" description="Helical" evidence="2">
    <location>
        <begin position="43"/>
        <end position="63"/>
    </location>
</feature>
<organism evidence="4 5">
    <name type="scientific">Phytomonospora endophytica</name>
    <dbReference type="NCBI Taxonomy" id="714109"/>
    <lineage>
        <taxon>Bacteria</taxon>
        <taxon>Bacillati</taxon>
        <taxon>Actinomycetota</taxon>
        <taxon>Actinomycetes</taxon>
        <taxon>Micromonosporales</taxon>
        <taxon>Micromonosporaceae</taxon>
        <taxon>Phytomonospora</taxon>
    </lineage>
</organism>
<comment type="caution">
    <text evidence="4">The sequence shown here is derived from an EMBL/GenBank/DDBJ whole genome shotgun (WGS) entry which is preliminary data.</text>
</comment>
<evidence type="ECO:0000256" key="1">
    <source>
        <dbReference type="ARBA" id="ARBA00007362"/>
    </source>
</evidence>
<gene>
    <name evidence="4" type="ORF">HNR73_003667</name>
</gene>